<comment type="similarity">
    <text evidence="6">Belongs to the TVP38/TMEM64 family.</text>
</comment>
<keyword evidence="2 6" id="KW-1003">Cell membrane</keyword>
<evidence type="ECO:0000256" key="1">
    <source>
        <dbReference type="ARBA" id="ARBA00004651"/>
    </source>
</evidence>
<reference evidence="8 9" key="1">
    <citation type="submission" date="2020-04" db="EMBL/GenBank/DDBJ databases">
        <authorList>
            <person name="Hitch T.C.A."/>
            <person name="Wylensek D."/>
            <person name="Clavel T."/>
        </authorList>
    </citation>
    <scope>NUCLEOTIDE SEQUENCE [LARGE SCALE GENOMIC DNA]</scope>
    <source>
        <strain evidence="8 9">Oil-RF-744-FAT-WT-6-1</strain>
    </source>
</reference>
<dbReference type="InterPro" id="IPR032816">
    <property type="entry name" value="VTT_dom"/>
</dbReference>
<dbReference type="Proteomes" id="UP000591071">
    <property type="component" value="Unassembled WGS sequence"/>
</dbReference>
<dbReference type="EMBL" id="JABAFG010000007">
    <property type="protein sequence ID" value="NME28056.1"/>
    <property type="molecule type" value="Genomic_DNA"/>
</dbReference>
<protein>
    <recommendedName>
        <fullName evidence="6">TVP38/TMEM64 family membrane protein</fullName>
    </recommendedName>
</protein>
<keyword evidence="5 6" id="KW-0472">Membrane</keyword>
<evidence type="ECO:0000256" key="5">
    <source>
        <dbReference type="ARBA" id="ARBA00023136"/>
    </source>
</evidence>
<accession>A0A848BXQ4</accession>
<keyword evidence="4 6" id="KW-1133">Transmembrane helix</keyword>
<keyword evidence="3 6" id="KW-0812">Transmembrane</keyword>
<organism evidence="8 9">
    <name type="scientific">Megasphaera hexanoica</name>
    <dbReference type="NCBI Taxonomy" id="1675036"/>
    <lineage>
        <taxon>Bacteria</taxon>
        <taxon>Bacillati</taxon>
        <taxon>Bacillota</taxon>
        <taxon>Negativicutes</taxon>
        <taxon>Veillonellales</taxon>
        <taxon>Veillonellaceae</taxon>
        <taxon>Megasphaera</taxon>
    </lineage>
</organism>
<feature type="transmembrane region" description="Helical" evidence="6">
    <location>
        <begin position="50"/>
        <end position="70"/>
    </location>
</feature>
<evidence type="ECO:0000256" key="6">
    <source>
        <dbReference type="RuleBase" id="RU366058"/>
    </source>
</evidence>
<gene>
    <name evidence="8" type="ORF">HF872_05395</name>
</gene>
<evidence type="ECO:0000313" key="8">
    <source>
        <dbReference type="EMBL" id="NME28056.1"/>
    </source>
</evidence>
<dbReference type="GO" id="GO:0005886">
    <property type="term" value="C:plasma membrane"/>
    <property type="evidence" value="ECO:0007669"/>
    <property type="project" value="UniProtKB-SubCell"/>
</dbReference>
<proteinExistence type="inferred from homology"/>
<dbReference type="PANTHER" id="PTHR12677">
    <property type="entry name" value="GOLGI APPARATUS MEMBRANE PROTEIN TVP38-RELATED"/>
    <property type="match status" value="1"/>
</dbReference>
<dbReference type="InterPro" id="IPR015414">
    <property type="entry name" value="TMEM64"/>
</dbReference>
<evidence type="ECO:0000256" key="2">
    <source>
        <dbReference type="ARBA" id="ARBA00022475"/>
    </source>
</evidence>
<comment type="subcellular location">
    <subcellularLocation>
        <location evidence="1 6">Cell membrane</location>
        <topology evidence="1 6">Multi-pass membrane protein</topology>
    </subcellularLocation>
</comment>
<evidence type="ECO:0000313" key="9">
    <source>
        <dbReference type="Proteomes" id="UP000591071"/>
    </source>
</evidence>
<evidence type="ECO:0000259" key="7">
    <source>
        <dbReference type="Pfam" id="PF09335"/>
    </source>
</evidence>
<dbReference type="RefSeq" id="WP_075582123.1">
    <property type="nucleotide sequence ID" value="NZ_JABAFG010000007.1"/>
</dbReference>
<feature type="transmembrane region" description="Helical" evidence="6">
    <location>
        <begin position="82"/>
        <end position="101"/>
    </location>
</feature>
<evidence type="ECO:0000256" key="4">
    <source>
        <dbReference type="ARBA" id="ARBA00022989"/>
    </source>
</evidence>
<feature type="transmembrane region" description="Helical" evidence="6">
    <location>
        <begin position="12"/>
        <end position="30"/>
    </location>
</feature>
<dbReference type="AlphaFoldDB" id="A0A848BXQ4"/>
<dbReference type="Pfam" id="PF09335">
    <property type="entry name" value="VTT_dom"/>
    <property type="match status" value="1"/>
</dbReference>
<comment type="caution">
    <text evidence="6">Lacks conserved residue(s) required for the propagation of feature annotation.</text>
</comment>
<name>A0A848BXQ4_9FIRM</name>
<sequence length="223" mass="24914">MIRSSLLDKLMKLAVLVIIIVELAAVQYFIPDFYQTLFRLTLDGNVEGLTEYISSFGYGAIAITIFMIVLTNMTGLPSIPFLTVNGVIFGLLPGIVISWIGEVLGNILGFVIMRTVLRDKARKLVERSHLTEKLDKYSTIKTIALARAIPYSPNLVITAVASMSRISFANHLVATIIGKVPSVIVEVWLGHDLLKFGQYGGRIIIWATLILTVYYAYRQYKKR</sequence>
<comment type="caution">
    <text evidence="8">The sequence shown here is derived from an EMBL/GenBank/DDBJ whole genome shotgun (WGS) entry which is preliminary data.</text>
</comment>
<evidence type="ECO:0000256" key="3">
    <source>
        <dbReference type="ARBA" id="ARBA00022692"/>
    </source>
</evidence>
<dbReference type="PANTHER" id="PTHR12677:SF59">
    <property type="entry name" value="GOLGI APPARATUS MEMBRANE PROTEIN TVP38-RELATED"/>
    <property type="match status" value="1"/>
</dbReference>
<feature type="domain" description="VTT" evidence="7">
    <location>
        <begin position="76"/>
        <end position="191"/>
    </location>
</feature>
<feature type="transmembrane region" description="Helical" evidence="6">
    <location>
        <begin position="199"/>
        <end position="217"/>
    </location>
</feature>